<dbReference type="STRING" id="1657.ACU20_04745"/>
<dbReference type="SMART" id="SM00506">
    <property type="entry name" value="A1pp"/>
    <property type="match status" value="1"/>
</dbReference>
<protein>
    <submittedName>
        <fullName evidence="1">Appr-1-p processing protein</fullName>
        <ecNumber evidence="1">3.5.1.-</ecNumber>
    </submittedName>
</protein>
<name>A0A0K9ESM6_9ACTO</name>
<accession>A0A0K9ESM6</accession>
<dbReference type="EMBL" id="UYIO01000001">
    <property type="protein sequence ID" value="VDG75372.1"/>
    <property type="molecule type" value="Genomic_DNA"/>
</dbReference>
<dbReference type="Gene3D" id="3.40.220.10">
    <property type="entry name" value="Leucine Aminopeptidase, subunit E, domain 1"/>
    <property type="match status" value="1"/>
</dbReference>
<dbReference type="SUPFAM" id="SSF52949">
    <property type="entry name" value="Macro domain-like"/>
    <property type="match status" value="1"/>
</dbReference>
<dbReference type="AlphaFoldDB" id="A0A0K9ESM6"/>
<dbReference type="RefSeq" id="WP_049619694.1">
    <property type="nucleotide sequence ID" value="NZ_LFUS01000025.1"/>
</dbReference>
<dbReference type="PROSITE" id="PS51154">
    <property type="entry name" value="MACRO"/>
    <property type="match status" value="1"/>
</dbReference>
<comment type="caution">
    <text evidence="1">The sequence shown here is derived from an EMBL/GenBank/DDBJ whole genome shotgun (WGS) entry which is preliminary data.</text>
</comment>
<reference evidence="1 2" key="1">
    <citation type="submission" date="2018-11" db="EMBL/GenBank/DDBJ databases">
        <authorList>
            <consortium name="Pathogen Informatics"/>
        </authorList>
    </citation>
    <scope>NUCLEOTIDE SEQUENCE [LARGE SCALE GENOMIC DNA]</scope>
    <source>
        <strain evidence="1 2">NCTC10327</strain>
    </source>
</reference>
<proteinExistence type="predicted"/>
<dbReference type="PANTHER" id="PTHR11106:SF27">
    <property type="entry name" value="MACRO DOMAIN-CONTAINING PROTEIN"/>
    <property type="match status" value="1"/>
</dbReference>
<keyword evidence="1" id="KW-0378">Hydrolase</keyword>
<dbReference type="PANTHER" id="PTHR11106">
    <property type="entry name" value="GANGLIOSIDE INDUCED DIFFERENTIATION ASSOCIATED PROTEIN 2-RELATED"/>
    <property type="match status" value="1"/>
</dbReference>
<dbReference type="InterPro" id="IPR043472">
    <property type="entry name" value="Macro_dom-like"/>
</dbReference>
<dbReference type="GO" id="GO:0016787">
    <property type="term" value="F:hydrolase activity"/>
    <property type="evidence" value="ECO:0007669"/>
    <property type="project" value="UniProtKB-KW"/>
</dbReference>
<evidence type="ECO:0000313" key="2">
    <source>
        <dbReference type="Proteomes" id="UP000269974"/>
    </source>
</evidence>
<gene>
    <name evidence="1" type="primary">ymdB_1</name>
    <name evidence="1" type="ORF">NCTC10327_00098</name>
</gene>
<dbReference type="Proteomes" id="UP000269974">
    <property type="component" value="Unassembled WGS sequence"/>
</dbReference>
<dbReference type="Pfam" id="PF01661">
    <property type="entry name" value="Macro"/>
    <property type="match status" value="1"/>
</dbReference>
<dbReference type="EC" id="3.5.1.-" evidence="1"/>
<sequence length="294" mass="33089">MLSLSDYREAIKLDEPWPVPGNDPRSNRELFTVALGGLTERQEKMTDRQLFDELENHLIHREPGPIAESYGRAVDQLLYRKSALLGRTEGKHLMRISDMMPTSEYGQARHAAIWRGDIRELVVDAVVEGARPNLLGYRESGVSSADQAIHSQAGPWLRNDTAKIREMQGKDEEPGGAKITRGYRLPARYVIHTLPPTVEGTRQPTEQECEQLRSCYHSSLDLAAEVGDIESIAFVALATGRGNFDREIATKIAMGAVDEWMSTHRGKIKLVIFDIFGDEDAEVYVNTIDRWIED</sequence>
<dbReference type="InterPro" id="IPR002589">
    <property type="entry name" value="Macro_dom"/>
</dbReference>
<evidence type="ECO:0000313" key="1">
    <source>
        <dbReference type="EMBL" id="VDG75372.1"/>
    </source>
</evidence>
<organism evidence="1 2">
    <name type="scientific">Actinobaculum suis</name>
    <dbReference type="NCBI Taxonomy" id="1657"/>
    <lineage>
        <taxon>Bacteria</taxon>
        <taxon>Bacillati</taxon>
        <taxon>Actinomycetota</taxon>
        <taxon>Actinomycetes</taxon>
        <taxon>Actinomycetales</taxon>
        <taxon>Actinomycetaceae</taxon>
        <taxon>Actinobaculum</taxon>
    </lineage>
</organism>